<protein>
    <submittedName>
        <fullName evidence="1">P pilus assembly, fimbrial Usher domain protein</fullName>
    </submittedName>
</protein>
<dbReference type="EMBL" id="LAOJ01000001">
    <property type="protein sequence ID" value="KJV91868.1"/>
    <property type="molecule type" value="Genomic_DNA"/>
</dbReference>
<dbReference type="PATRIC" id="fig|1359194.3.peg.494"/>
<dbReference type="RefSeq" id="WP_231569879.1">
    <property type="nucleotide sequence ID" value="NZ_LAOJ01000001.1"/>
</dbReference>
<evidence type="ECO:0000313" key="2">
    <source>
        <dbReference type="Proteomes" id="UP000033689"/>
    </source>
</evidence>
<dbReference type="Proteomes" id="UP000033689">
    <property type="component" value="Unassembled WGS sequence"/>
</dbReference>
<name>A0A0F3QH41_RICBE</name>
<dbReference type="AlphaFoldDB" id="A0A0F3QH41"/>
<gene>
    <name evidence="1" type="primary">fimD</name>
    <name evidence="1" type="ORF">RBEMOGI_0480</name>
</gene>
<organism evidence="1 2">
    <name type="scientific">Rickettsia bellii str. RML Mogi</name>
    <dbReference type="NCBI Taxonomy" id="1359194"/>
    <lineage>
        <taxon>Bacteria</taxon>
        <taxon>Pseudomonadati</taxon>
        <taxon>Pseudomonadota</taxon>
        <taxon>Alphaproteobacteria</taxon>
        <taxon>Rickettsiales</taxon>
        <taxon>Rickettsiaceae</taxon>
        <taxon>Rickettsieae</taxon>
        <taxon>Rickettsia</taxon>
        <taxon>belli group</taxon>
    </lineage>
</organism>
<evidence type="ECO:0000313" key="1">
    <source>
        <dbReference type="EMBL" id="KJV91868.1"/>
    </source>
</evidence>
<reference evidence="1 2" key="1">
    <citation type="submission" date="2015-02" db="EMBL/GenBank/DDBJ databases">
        <title>Genome Sequencing of Rickettsiales.</title>
        <authorList>
            <person name="Daugherty S.C."/>
            <person name="Su Q."/>
            <person name="Abolude K."/>
            <person name="Beier-Sexton M."/>
            <person name="Carlyon J.A."/>
            <person name="Carter R."/>
            <person name="Day N.P."/>
            <person name="Dumler S.J."/>
            <person name="Dyachenko V."/>
            <person name="Godinez A."/>
            <person name="Kurtti T.J."/>
            <person name="Lichay M."/>
            <person name="Mullins K.E."/>
            <person name="Ott S."/>
            <person name="Pappas-Brown V."/>
            <person name="Paris D.H."/>
            <person name="Patel P."/>
            <person name="Richards A.L."/>
            <person name="Sadzewicz L."/>
            <person name="Sears K."/>
            <person name="Seidman D."/>
            <person name="Sengamalay N."/>
            <person name="Stenos J."/>
            <person name="Tallon L.J."/>
            <person name="Vincent G."/>
            <person name="Fraser C.M."/>
            <person name="Munderloh U."/>
            <person name="Dunning-Hotopp J.C."/>
        </authorList>
    </citation>
    <scope>NUCLEOTIDE SEQUENCE [LARGE SCALE GENOMIC DNA]</scope>
    <source>
        <strain evidence="1 2">RML Mogi</strain>
    </source>
</reference>
<proteinExistence type="predicted"/>
<sequence>MIAINISCLLDSTVTIEGIDEELFVGYNGKVYINDIKNLEVLNGSVCNENVENSKCCHFSIPVNKDLNDPIIDLGEIVCE</sequence>
<comment type="caution">
    <text evidence="1">The sequence shown here is derived from an EMBL/GenBank/DDBJ whole genome shotgun (WGS) entry which is preliminary data.</text>
</comment>
<accession>A0A0F3QH41</accession>